<reference evidence="3 4" key="1">
    <citation type="submission" date="2019-02" db="EMBL/GenBank/DDBJ databases">
        <title>Deep-cultivation of Planctomycetes and their phenomic and genomic characterization uncovers novel biology.</title>
        <authorList>
            <person name="Wiegand S."/>
            <person name="Jogler M."/>
            <person name="Boedeker C."/>
            <person name="Pinto D."/>
            <person name="Vollmers J."/>
            <person name="Rivas-Marin E."/>
            <person name="Kohn T."/>
            <person name="Peeters S.H."/>
            <person name="Heuer A."/>
            <person name="Rast P."/>
            <person name="Oberbeckmann S."/>
            <person name="Bunk B."/>
            <person name="Jeske O."/>
            <person name="Meyerdierks A."/>
            <person name="Storesund J.E."/>
            <person name="Kallscheuer N."/>
            <person name="Luecker S."/>
            <person name="Lage O.M."/>
            <person name="Pohl T."/>
            <person name="Merkel B.J."/>
            <person name="Hornburger P."/>
            <person name="Mueller R.-W."/>
            <person name="Bruemmer F."/>
            <person name="Labrenz M."/>
            <person name="Spormann A.M."/>
            <person name="Op den Camp H."/>
            <person name="Overmann J."/>
            <person name="Amann R."/>
            <person name="Jetten M.S.M."/>
            <person name="Mascher T."/>
            <person name="Medema M.H."/>
            <person name="Devos D.P."/>
            <person name="Kaster A.-K."/>
            <person name="Ovreas L."/>
            <person name="Rohde M."/>
            <person name="Galperin M.Y."/>
            <person name="Jogler C."/>
        </authorList>
    </citation>
    <scope>NUCLEOTIDE SEQUENCE [LARGE SCALE GENOMIC DNA]</scope>
    <source>
        <strain evidence="3 4">Pan265</strain>
    </source>
</reference>
<gene>
    <name evidence="3" type="ORF">Pan265_06490</name>
</gene>
<dbReference type="CDD" id="cd02253">
    <property type="entry name" value="DmpA"/>
    <property type="match status" value="1"/>
</dbReference>
<evidence type="ECO:0000256" key="2">
    <source>
        <dbReference type="SAM" id="SignalP"/>
    </source>
</evidence>
<proteinExistence type="inferred from homology"/>
<dbReference type="InterPro" id="IPR016117">
    <property type="entry name" value="ArgJ-like_dom_sf"/>
</dbReference>
<dbReference type="EMBL" id="CP036280">
    <property type="protein sequence ID" value="QDU70812.1"/>
    <property type="molecule type" value="Genomic_DNA"/>
</dbReference>
<dbReference type="GO" id="GO:0004177">
    <property type="term" value="F:aminopeptidase activity"/>
    <property type="evidence" value="ECO:0007669"/>
    <property type="project" value="TreeGrafter"/>
</dbReference>
<keyword evidence="4" id="KW-1185">Reference proteome</keyword>
<feature type="chain" id="PRO_5021820218" evidence="2">
    <location>
        <begin position="22"/>
        <end position="383"/>
    </location>
</feature>
<organism evidence="3 4">
    <name type="scientific">Mucisphaera calidilacus</name>
    <dbReference type="NCBI Taxonomy" id="2527982"/>
    <lineage>
        <taxon>Bacteria</taxon>
        <taxon>Pseudomonadati</taxon>
        <taxon>Planctomycetota</taxon>
        <taxon>Phycisphaerae</taxon>
        <taxon>Phycisphaerales</taxon>
        <taxon>Phycisphaeraceae</taxon>
        <taxon>Mucisphaera</taxon>
    </lineage>
</organism>
<feature type="signal peptide" evidence="2">
    <location>
        <begin position="1"/>
        <end position="21"/>
    </location>
</feature>
<dbReference type="PANTHER" id="PTHR36512">
    <property type="entry name" value="D-AMINOPEPTIDASE"/>
    <property type="match status" value="1"/>
</dbReference>
<dbReference type="Gene3D" id="3.60.70.12">
    <property type="entry name" value="L-amino peptidase D-ALA esterase/amidase"/>
    <property type="match status" value="1"/>
</dbReference>
<sequence precursor="true">MTRTLLSIIATVLTFVTTACATPPSSSNTEPPTMNHQRPRQLGFTFGTLPAGPLNAITDVAGVTVGHTTLIEGDAIRTGVTAILPHQGNLYREKTPAAVFVGNGYGKLAGSTQVQELGTLETPVILTNTLSVAAGIEGAIRYSLGHPDNQGLRSINALVGETNDSYLNDIRALAVRPQHVIDAITSAADGPVAEGSVGAGTGTTSFGYKGGIGTASRTLPAERGGYTLGVLVQTNFGGDLTISGLPVGRALKEPPKTTDDGSCMIVIATDAPLSPRNLKRLAARAMLGLAPTGSYISNGSGDYAIAFSTAYRIRESGLHEEPVALLANRAMSPLFQASVEATEEAVINALFAATTITGRDGNTRHAIPVDRVLDIARHHRVID</sequence>
<name>A0A518BV02_9BACT</name>
<dbReference type="PROSITE" id="PS51257">
    <property type="entry name" value="PROKAR_LIPOPROTEIN"/>
    <property type="match status" value="1"/>
</dbReference>
<dbReference type="InterPro" id="IPR005321">
    <property type="entry name" value="Peptidase_S58_DmpA"/>
</dbReference>
<evidence type="ECO:0000256" key="1">
    <source>
        <dbReference type="ARBA" id="ARBA00007068"/>
    </source>
</evidence>
<dbReference type="Pfam" id="PF03576">
    <property type="entry name" value="Peptidase_S58"/>
    <property type="match status" value="1"/>
</dbReference>
<dbReference type="PANTHER" id="PTHR36512:SF3">
    <property type="entry name" value="BLR5678 PROTEIN"/>
    <property type="match status" value="1"/>
</dbReference>
<evidence type="ECO:0000313" key="3">
    <source>
        <dbReference type="EMBL" id="QDU70812.1"/>
    </source>
</evidence>
<dbReference type="Proteomes" id="UP000320386">
    <property type="component" value="Chromosome"/>
</dbReference>
<protein>
    <submittedName>
        <fullName evidence="3">Peptidase family S58</fullName>
    </submittedName>
</protein>
<evidence type="ECO:0000313" key="4">
    <source>
        <dbReference type="Proteomes" id="UP000320386"/>
    </source>
</evidence>
<keyword evidence="2" id="KW-0732">Signal</keyword>
<accession>A0A518BV02</accession>
<comment type="similarity">
    <text evidence="1">Belongs to the peptidase S58 family.</text>
</comment>
<dbReference type="SUPFAM" id="SSF56266">
    <property type="entry name" value="DmpA/ArgJ-like"/>
    <property type="match status" value="1"/>
</dbReference>
<dbReference type="KEGG" id="mcad:Pan265_06490"/>
<dbReference type="AlphaFoldDB" id="A0A518BV02"/>
<dbReference type="RefSeq" id="WP_236254631.1">
    <property type="nucleotide sequence ID" value="NZ_CP036280.1"/>
</dbReference>